<dbReference type="Proteomes" id="UP000322873">
    <property type="component" value="Unassembled WGS sequence"/>
</dbReference>
<evidence type="ECO:0000256" key="1">
    <source>
        <dbReference type="SAM" id="MobiDB-lite"/>
    </source>
</evidence>
<dbReference type="EMBL" id="VICG01000003">
    <property type="protein sequence ID" value="KAA8574570.1"/>
    <property type="molecule type" value="Genomic_DNA"/>
</dbReference>
<evidence type="ECO:0000313" key="2">
    <source>
        <dbReference type="EMBL" id="KAA8574570.1"/>
    </source>
</evidence>
<feature type="region of interest" description="Disordered" evidence="1">
    <location>
        <begin position="397"/>
        <end position="436"/>
    </location>
</feature>
<proteinExistence type="predicted"/>
<dbReference type="AlphaFoldDB" id="A0A5M9K0Y9"/>
<name>A0A5M9K0Y9_MONFR</name>
<feature type="compositionally biased region" description="Basic and acidic residues" evidence="1">
    <location>
        <begin position="412"/>
        <end position="436"/>
    </location>
</feature>
<evidence type="ECO:0000313" key="3">
    <source>
        <dbReference type="Proteomes" id="UP000322873"/>
    </source>
</evidence>
<accession>A0A5M9K0Y9</accession>
<dbReference type="PANTHER" id="PTHR42055:SF1">
    <property type="entry name" value="YALI0E03476P"/>
    <property type="match status" value="1"/>
</dbReference>
<keyword evidence="3" id="KW-1185">Reference proteome</keyword>
<protein>
    <submittedName>
        <fullName evidence="2">Uncharacterized protein</fullName>
    </submittedName>
</protein>
<reference evidence="2 3" key="1">
    <citation type="submission" date="2019-06" db="EMBL/GenBank/DDBJ databases">
        <title>Genome Sequence of the Brown Rot Fungal Pathogen Monilinia fructicola.</title>
        <authorList>
            <person name="De Miccolis Angelini R.M."/>
            <person name="Landi L."/>
            <person name="Abate D."/>
            <person name="Pollastro S."/>
            <person name="Romanazzi G."/>
            <person name="Faretra F."/>
        </authorList>
    </citation>
    <scope>NUCLEOTIDE SEQUENCE [LARGE SCALE GENOMIC DNA]</scope>
    <source>
        <strain evidence="2 3">Mfrc123</strain>
    </source>
</reference>
<organism evidence="2 3">
    <name type="scientific">Monilinia fructicola</name>
    <name type="common">Brown rot fungus</name>
    <name type="synonym">Ciboria fructicola</name>
    <dbReference type="NCBI Taxonomy" id="38448"/>
    <lineage>
        <taxon>Eukaryota</taxon>
        <taxon>Fungi</taxon>
        <taxon>Dikarya</taxon>
        <taxon>Ascomycota</taxon>
        <taxon>Pezizomycotina</taxon>
        <taxon>Leotiomycetes</taxon>
        <taxon>Helotiales</taxon>
        <taxon>Sclerotiniaceae</taxon>
        <taxon>Monilinia</taxon>
    </lineage>
</organism>
<dbReference type="PANTHER" id="PTHR42055">
    <property type="entry name" value="YALI0E03476P"/>
    <property type="match status" value="1"/>
</dbReference>
<comment type="caution">
    <text evidence="2">The sequence shown here is derived from an EMBL/GenBank/DDBJ whole genome shotgun (WGS) entry which is preliminary data.</text>
</comment>
<gene>
    <name evidence="2" type="ORF">EYC84_006019</name>
</gene>
<dbReference type="VEuPathDB" id="FungiDB:MFRU_015g00300"/>
<sequence>MSLLVAWQFFSAPFAIFAVITLVFTLPNSIPSGPSLGKFTDHRMSLPKLPNLKSSPSILNPFRQAAHAPPVQKNSTYGESKWHANWNWLSPFSSSRGKIWELDYFCNYLTLPMGPYEDQTLSFLRRGEYPLLTRYDEMGSGIFSGSKSDITAAVKAALANTKLKDVKDFVGAVPKDTFEIDPSHDSLAFYQTKIVEQKYPQIAKGFEGNGAAGLQLLNKLIISHLHQTWQNIFTEGISVVKPEPEHMSYLIEPALQLAEYLAQCPDSPMPASCPPNRPKCKPCVASSPMKISTPAFYRNTSGLYTIGTVPHPYTMSTLSSFQEKIDIRWIRRESPRDAWLSTLTKELLGTGVSGTPRIIKFKEAVASPHGTSHSLWLTAEKEIPSDLDWHFGFTIPRNATDTGKSETPVPGPERRPKPVHDPKDGPVPTEEDKKKEEILLAKAKTFGGSDKTEDLKIRGAVEAWNLADTEAWRFARHFWQGVESSV</sequence>